<dbReference type="Proteomes" id="UP001054252">
    <property type="component" value="Unassembled WGS sequence"/>
</dbReference>
<reference evidence="1 2" key="1">
    <citation type="journal article" date="2021" name="Commun. Biol.">
        <title>The genome of Shorea leprosula (Dipterocarpaceae) highlights the ecological relevance of drought in aseasonal tropical rainforests.</title>
        <authorList>
            <person name="Ng K.K.S."/>
            <person name="Kobayashi M.J."/>
            <person name="Fawcett J.A."/>
            <person name="Hatakeyama M."/>
            <person name="Paape T."/>
            <person name="Ng C.H."/>
            <person name="Ang C.C."/>
            <person name="Tnah L.H."/>
            <person name="Lee C.T."/>
            <person name="Nishiyama T."/>
            <person name="Sese J."/>
            <person name="O'Brien M.J."/>
            <person name="Copetti D."/>
            <person name="Mohd Noor M.I."/>
            <person name="Ong R.C."/>
            <person name="Putra M."/>
            <person name="Sireger I.Z."/>
            <person name="Indrioko S."/>
            <person name="Kosugi Y."/>
            <person name="Izuno A."/>
            <person name="Isagi Y."/>
            <person name="Lee S.L."/>
            <person name="Shimizu K.K."/>
        </authorList>
    </citation>
    <scope>NUCLEOTIDE SEQUENCE [LARGE SCALE GENOMIC DNA]</scope>
    <source>
        <strain evidence="1">214</strain>
    </source>
</reference>
<dbReference type="AlphaFoldDB" id="A0AAV5M9K6"/>
<evidence type="ECO:0000313" key="1">
    <source>
        <dbReference type="EMBL" id="GKV46460.1"/>
    </source>
</evidence>
<evidence type="ECO:0000313" key="2">
    <source>
        <dbReference type="Proteomes" id="UP001054252"/>
    </source>
</evidence>
<keyword evidence="2" id="KW-1185">Reference proteome</keyword>
<sequence length="154" mass="17746">MARSYSHGHTIGAQGGTLKRQQALSVEALMLGSWHKVADKTRGNVREQSRATCMCVQEWPGSRHGCTHKQHGLRRWHAWVQSGLRRWHAQERQKALRKRATPAAETILTLDFTKGFRCRYLGKIWSRLENSQSSNVCWNGSRQEFGRVHWAKLV</sequence>
<dbReference type="EMBL" id="BPVZ01000208">
    <property type="protein sequence ID" value="GKV46460.1"/>
    <property type="molecule type" value="Genomic_DNA"/>
</dbReference>
<gene>
    <name evidence="1" type="ORF">SLEP1_g53441</name>
</gene>
<proteinExistence type="predicted"/>
<organism evidence="1 2">
    <name type="scientific">Rubroshorea leprosula</name>
    <dbReference type="NCBI Taxonomy" id="152421"/>
    <lineage>
        <taxon>Eukaryota</taxon>
        <taxon>Viridiplantae</taxon>
        <taxon>Streptophyta</taxon>
        <taxon>Embryophyta</taxon>
        <taxon>Tracheophyta</taxon>
        <taxon>Spermatophyta</taxon>
        <taxon>Magnoliopsida</taxon>
        <taxon>eudicotyledons</taxon>
        <taxon>Gunneridae</taxon>
        <taxon>Pentapetalae</taxon>
        <taxon>rosids</taxon>
        <taxon>malvids</taxon>
        <taxon>Malvales</taxon>
        <taxon>Dipterocarpaceae</taxon>
        <taxon>Rubroshorea</taxon>
    </lineage>
</organism>
<name>A0AAV5M9K6_9ROSI</name>
<comment type="caution">
    <text evidence="1">The sequence shown here is derived from an EMBL/GenBank/DDBJ whole genome shotgun (WGS) entry which is preliminary data.</text>
</comment>
<accession>A0AAV5M9K6</accession>
<protein>
    <submittedName>
        <fullName evidence="1">Uncharacterized protein</fullName>
    </submittedName>
</protein>